<dbReference type="Gene3D" id="3.40.1400.10">
    <property type="entry name" value="Sugar-phosphate isomerase, RpiB/LacA/LacB"/>
    <property type="match status" value="1"/>
</dbReference>
<name>A0A0G1KRD7_9BACT</name>
<keyword evidence="2" id="KW-0413">Isomerase</keyword>
<dbReference type="EMBL" id="LCJW01000017">
    <property type="protein sequence ID" value="KKT86060.1"/>
    <property type="molecule type" value="Genomic_DNA"/>
</dbReference>
<sequence>MKVILGADHGGFEIKEKTKVWLEEMVDLQGLALQVVDVGSERSDPDDDYVDYAMKAVLERKDDDRMILFCRNGMGMAITANKRKGVRCGLGFGSEAVRKGRTDDDINALAIPADYSTDEGVREMVKIFLTTEFSNSERYKARLEKLSKLEAIWSQ</sequence>
<dbReference type="PANTHER" id="PTHR30345:SF0">
    <property type="entry name" value="DNA DAMAGE-REPAIR_TOLERATION PROTEIN DRT102"/>
    <property type="match status" value="1"/>
</dbReference>
<comment type="similarity">
    <text evidence="1">Belongs to the LacAB/RpiB family.</text>
</comment>
<dbReference type="InterPro" id="IPR036569">
    <property type="entry name" value="RpiB_LacA_LacB_sf"/>
</dbReference>
<dbReference type="Proteomes" id="UP000034797">
    <property type="component" value="Unassembled WGS sequence"/>
</dbReference>
<gene>
    <name evidence="2" type="ORF">UW84_C0017G0027</name>
</gene>
<dbReference type="PANTHER" id="PTHR30345">
    <property type="entry name" value="RIBOSE-5-PHOSPHATE ISOMERASE B"/>
    <property type="match status" value="1"/>
</dbReference>
<dbReference type="Pfam" id="PF02502">
    <property type="entry name" value="LacAB_rpiB"/>
    <property type="match status" value="1"/>
</dbReference>
<comment type="caution">
    <text evidence="2">The sequence shown here is derived from an EMBL/GenBank/DDBJ whole genome shotgun (WGS) entry which is preliminary data.</text>
</comment>
<dbReference type="InterPro" id="IPR003500">
    <property type="entry name" value="RpiB_LacA_LacB"/>
</dbReference>
<protein>
    <submittedName>
        <fullName evidence="2">Ribose 5-phosphate isomerase B</fullName>
    </submittedName>
</protein>
<proteinExistence type="inferred from homology"/>
<dbReference type="AlphaFoldDB" id="A0A0G1KRD7"/>
<evidence type="ECO:0000313" key="2">
    <source>
        <dbReference type="EMBL" id="KKT86060.1"/>
    </source>
</evidence>
<evidence type="ECO:0000256" key="1">
    <source>
        <dbReference type="ARBA" id="ARBA00008754"/>
    </source>
</evidence>
<dbReference type="PIRSF" id="PIRSF005384">
    <property type="entry name" value="RpiB_LacA_B"/>
    <property type="match status" value="1"/>
</dbReference>
<reference evidence="2 3" key="1">
    <citation type="journal article" date="2015" name="Nature">
        <title>rRNA introns, odd ribosomes, and small enigmatic genomes across a large radiation of phyla.</title>
        <authorList>
            <person name="Brown C.T."/>
            <person name="Hug L.A."/>
            <person name="Thomas B.C."/>
            <person name="Sharon I."/>
            <person name="Castelle C.J."/>
            <person name="Singh A."/>
            <person name="Wilkins M.J."/>
            <person name="Williams K.H."/>
            <person name="Banfield J.F."/>
        </authorList>
    </citation>
    <scope>NUCLEOTIDE SEQUENCE [LARGE SCALE GENOMIC DNA]</scope>
</reference>
<dbReference type="NCBIfam" id="TIGR00689">
    <property type="entry name" value="rpiB_lacA_lacB"/>
    <property type="match status" value="1"/>
</dbReference>
<dbReference type="GO" id="GO:0016861">
    <property type="term" value="F:intramolecular oxidoreductase activity, interconverting aldoses and ketoses"/>
    <property type="evidence" value="ECO:0007669"/>
    <property type="project" value="UniProtKB-ARBA"/>
</dbReference>
<dbReference type="SUPFAM" id="SSF89623">
    <property type="entry name" value="Ribose/Galactose isomerase RpiB/AlsB"/>
    <property type="match status" value="1"/>
</dbReference>
<accession>A0A0G1KRD7</accession>
<dbReference type="GO" id="GO:0005975">
    <property type="term" value="P:carbohydrate metabolic process"/>
    <property type="evidence" value="ECO:0007669"/>
    <property type="project" value="InterPro"/>
</dbReference>
<evidence type="ECO:0000313" key="3">
    <source>
        <dbReference type="Proteomes" id="UP000034797"/>
    </source>
</evidence>
<organism evidence="2 3">
    <name type="scientific">Candidatus Collierbacteria bacterium GW2011_GWA2_44_99</name>
    <dbReference type="NCBI Taxonomy" id="1618380"/>
    <lineage>
        <taxon>Bacteria</taxon>
        <taxon>Candidatus Collieribacteriota</taxon>
    </lineage>
</organism>